<dbReference type="Pfam" id="PF01027">
    <property type="entry name" value="Bax1-I"/>
    <property type="match status" value="1"/>
</dbReference>
<organism evidence="7 8">
    <name type="scientific">Orchesella cincta</name>
    <name type="common">Springtail</name>
    <name type="synonym">Podura cincta</name>
    <dbReference type="NCBI Taxonomy" id="48709"/>
    <lineage>
        <taxon>Eukaryota</taxon>
        <taxon>Metazoa</taxon>
        <taxon>Ecdysozoa</taxon>
        <taxon>Arthropoda</taxon>
        <taxon>Hexapoda</taxon>
        <taxon>Collembola</taxon>
        <taxon>Entomobryomorpha</taxon>
        <taxon>Entomobryoidea</taxon>
        <taxon>Orchesellidae</taxon>
        <taxon>Orchesellinae</taxon>
        <taxon>Orchesella</taxon>
    </lineage>
</organism>
<feature type="transmembrane region" description="Helical" evidence="5">
    <location>
        <begin position="117"/>
        <end position="138"/>
    </location>
</feature>
<evidence type="ECO:0000256" key="6">
    <source>
        <dbReference type="SAM" id="MobiDB-lite"/>
    </source>
</evidence>
<evidence type="ECO:0000313" key="7">
    <source>
        <dbReference type="EMBL" id="ODM90636.1"/>
    </source>
</evidence>
<feature type="transmembrane region" description="Helical" evidence="5">
    <location>
        <begin position="262"/>
        <end position="281"/>
    </location>
</feature>
<dbReference type="Proteomes" id="UP000094527">
    <property type="component" value="Unassembled WGS sequence"/>
</dbReference>
<keyword evidence="4 5" id="KW-0472">Membrane</keyword>
<dbReference type="GO" id="GO:0016020">
    <property type="term" value="C:membrane"/>
    <property type="evidence" value="ECO:0007669"/>
    <property type="project" value="UniProtKB-SubCell"/>
</dbReference>
<feature type="transmembrane region" description="Helical" evidence="5">
    <location>
        <begin position="301"/>
        <end position="322"/>
    </location>
</feature>
<feature type="transmembrane region" description="Helical" evidence="5">
    <location>
        <begin position="180"/>
        <end position="200"/>
    </location>
</feature>
<feature type="region of interest" description="Disordered" evidence="6">
    <location>
        <begin position="1"/>
        <end position="79"/>
    </location>
</feature>
<accession>A0A1D2MCA3</accession>
<name>A0A1D2MCA3_ORCCI</name>
<comment type="subcellular location">
    <subcellularLocation>
        <location evidence="1">Membrane</location>
        <topology evidence="1">Multi-pass membrane protein</topology>
    </subcellularLocation>
</comment>
<proteinExistence type="inferred from homology"/>
<reference evidence="7 8" key="1">
    <citation type="journal article" date="2016" name="Genome Biol. Evol.">
        <title>Gene Family Evolution Reflects Adaptation to Soil Environmental Stressors in the Genome of the Collembolan Orchesella cincta.</title>
        <authorList>
            <person name="Faddeeva-Vakhrusheva A."/>
            <person name="Derks M.F."/>
            <person name="Anvar S.Y."/>
            <person name="Agamennone V."/>
            <person name="Suring W."/>
            <person name="Smit S."/>
            <person name="van Straalen N.M."/>
            <person name="Roelofs D."/>
        </authorList>
    </citation>
    <scope>NUCLEOTIDE SEQUENCE [LARGE SCALE GENOMIC DNA]</scope>
    <source>
        <tissue evidence="7">Mixed pool</tissue>
    </source>
</reference>
<feature type="transmembrane region" description="Helical" evidence="5">
    <location>
        <begin position="206"/>
        <end position="225"/>
    </location>
</feature>
<feature type="transmembrane region" description="Helical" evidence="5">
    <location>
        <begin position="150"/>
        <end position="168"/>
    </location>
</feature>
<comment type="caution">
    <text evidence="7">The sequence shown here is derived from an EMBL/GenBank/DDBJ whole genome shotgun (WGS) entry which is preliminary data.</text>
</comment>
<keyword evidence="3 5" id="KW-1133">Transmembrane helix</keyword>
<dbReference type="InterPro" id="IPR006214">
    <property type="entry name" value="Bax_inhibitor_1-related"/>
</dbReference>
<dbReference type="CDD" id="cd10428">
    <property type="entry name" value="LFG_like"/>
    <property type="match status" value="1"/>
</dbReference>
<evidence type="ECO:0000313" key="8">
    <source>
        <dbReference type="Proteomes" id="UP000094527"/>
    </source>
</evidence>
<protein>
    <submittedName>
        <fullName evidence="7">Protein lifeguard 1</fullName>
    </submittedName>
</protein>
<dbReference type="PANTHER" id="PTHR23291">
    <property type="entry name" value="BAX INHIBITOR-RELATED"/>
    <property type="match status" value="1"/>
</dbReference>
<comment type="similarity">
    <text evidence="5">Belongs to the BI1 family.</text>
</comment>
<evidence type="ECO:0000256" key="3">
    <source>
        <dbReference type="ARBA" id="ARBA00022989"/>
    </source>
</evidence>
<dbReference type="OrthoDB" id="7933078at2759"/>
<feature type="transmembrane region" description="Helical" evidence="5">
    <location>
        <begin position="237"/>
        <end position="256"/>
    </location>
</feature>
<dbReference type="PANTHER" id="PTHR23291:SF47">
    <property type="entry name" value="TRANSMEMBRANE BAX INHIBITOR MOTIF CONTAINING 7"/>
    <property type="match status" value="1"/>
</dbReference>
<evidence type="ECO:0000256" key="5">
    <source>
        <dbReference type="RuleBase" id="RU004379"/>
    </source>
</evidence>
<dbReference type="OMA" id="SIRMGKF"/>
<sequence length="326" mass="35098">MAFNSQQQGYGAFGGNPNPSAPPYGGGYPQQGGYPPPGGFPQQGGYPPPGGFPQQGGYSQQGPPPAGFAGPGAGYPQGGFPPPPPHIGHFIDPEFKSDVNEFTFSDKSIRMAFIRKVYAILMVQLLVTFGFVALFVMNEDVKLWTRANPGIFYGALALNFGCIIALACCEGVRRKAPGNFICLAIFTIAEGFMIGTFSSAFKAESVLLAVGVTAAVCLALTIFSFQTKWDFTAMGGVLFVALIVFMLFGILTIFLPKTTFPTLHIVYACLGALLFSFYLVYDTQLMLGGKHKCSISPEEYIFAALNLYLDIINIFIYILSILGSRD</sequence>
<keyword evidence="2 5" id="KW-0812">Transmembrane</keyword>
<dbReference type="EMBL" id="LJIJ01001872">
    <property type="protein sequence ID" value="ODM90636.1"/>
    <property type="molecule type" value="Genomic_DNA"/>
</dbReference>
<evidence type="ECO:0000256" key="1">
    <source>
        <dbReference type="ARBA" id="ARBA00004141"/>
    </source>
</evidence>
<evidence type="ECO:0000256" key="4">
    <source>
        <dbReference type="ARBA" id="ARBA00023136"/>
    </source>
</evidence>
<evidence type="ECO:0000256" key="2">
    <source>
        <dbReference type="ARBA" id="ARBA00022692"/>
    </source>
</evidence>
<dbReference type="AlphaFoldDB" id="A0A1D2MCA3"/>
<keyword evidence="8" id="KW-1185">Reference proteome</keyword>
<gene>
    <name evidence="7" type="ORF">Ocin01_16045</name>
</gene>